<accession>A0A1N7RTG5</accession>
<dbReference type="Proteomes" id="UP000195569">
    <property type="component" value="Unassembled WGS sequence"/>
</dbReference>
<keyword evidence="2" id="KW-1185">Reference proteome</keyword>
<name>A0A1N7RTG5_9BURK</name>
<evidence type="ECO:0000313" key="2">
    <source>
        <dbReference type="Proteomes" id="UP000195569"/>
    </source>
</evidence>
<reference evidence="1" key="1">
    <citation type="submission" date="2016-12" db="EMBL/GenBank/DDBJ databases">
        <authorList>
            <person name="Moulin L."/>
        </authorList>
    </citation>
    <scope>NUCLEOTIDE SEQUENCE [LARGE SCALE GENOMIC DNA]</scope>
    <source>
        <strain evidence="1">STM 7183</strain>
    </source>
</reference>
<comment type="caution">
    <text evidence="1">The sequence shown here is derived from an EMBL/GenBank/DDBJ whole genome shotgun (WGS) entry which is preliminary data.</text>
</comment>
<dbReference type="AlphaFoldDB" id="A0A1N7RTG5"/>
<protein>
    <submittedName>
        <fullName evidence="1">Uncharacterized protein</fullName>
    </submittedName>
</protein>
<gene>
    <name evidence="1" type="ORF">BN2476_170111</name>
</gene>
<sequence length="77" mass="8629">MSGVRRRVRLCRCDLVAPRTKVRLYANFAAPQQLRKAYYGNESKKARLEGGPVCGGCVDRRFVPTAQRGISSPRFSV</sequence>
<proteinExistence type="predicted"/>
<evidence type="ECO:0000313" key="1">
    <source>
        <dbReference type="EMBL" id="SIT38396.1"/>
    </source>
</evidence>
<dbReference type="EMBL" id="CYGY02000017">
    <property type="protein sequence ID" value="SIT38396.1"/>
    <property type="molecule type" value="Genomic_DNA"/>
</dbReference>
<organism evidence="1 2">
    <name type="scientific">Paraburkholderia piptadeniae</name>
    <dbReference type="NCBI Taxonomy" id="1701573"/>
    <lineage>
        <taxon>Bacteria</taxon>
        <taxon>Pseudomonadati</taxon>
        <taxon>Pseudomonadota</taxon>
        <taxon>Betaproteobacteria</taxon>
        <taxon>Burkholderiales</taxon>
        <taxon>Burkholderiaceae</taxon>
        <taxon>Paraburkholderia</taxon>
    </lineage>
</organism>